<feature type="compositionally biased region" description="Basic and acidic residues" evidence="10">
    <location>
        <begin position="584"/>
        <end position="597"/>
    </location>
</feature>
<dbReference type="PANTHER" id="PTHR11453:SF36">
    <property type="entry name" value="ANION EXCHANGE PROTEIN"/>
    <property type="match status" value="1"/>
</dbReference>
<keyword evidence="14" id="KW-1185">Reference proteome</keyword>
<feature type="compositionally biased region" description="Basic and acidic residues" evidence="10">
    <location>
        <begin position="1270"/>
        <end position="1287"/>
    </location>
</feature>
<dbReference type="Gene3D" id="1.10.287.570">
    <property type="entry name" value="Helical hairpin bin"/>
    <property type="match status" value="1"/>
</dbReference>
<keyword evidence="8 9" id="KW-0472">Membrane</keyword>
<evidence type="ECO:0000256" key="8">
    <source>
        <dbReference type="ARBA" id="ARBA00023136"/>
    </source>
</evidence>
<feature type="compositionally biased region" description="Basic and acidic residues" evidence="10">
    <location>
        <begin position="1314"/>
        <end position="1323"/>
    </location>
</feature>
<gene>
    <name evidence="13" type="ORF">RDWZM_007636</name>
</gene>
<dbReference type="GO" id="GO:0051453">
    <property type="term" value="P:regulation of intracellular pH"/>
    <property type="evidence" value="ECO:0007669"/>
    <property type="project" value="TreeGrafter"/>
</dbReference>
<feature type="region of interest" description="Disordered" evidence="10">
    <location>
        <begin position="1167"/>
        <end position="1198"/>
    </location>
</feature>
<dbReference type="Proteomes" id="UP001142055">
    <property type="component" value="Chromosome 3"/>
</dbReference>
<dbReference type="GO" id="GO:0008510">
    <property type="term" value="F:sodium:bicarbonate symporter activity"/>
    <property type="evidence" value="ECO:0007669"/>
    <property type="project" value="TreeGrafter"/>
</dbReference>
<dbReference type="InterPro" id="IPR003020">
    <property type="entry name" value="HCO3_transpt_euk"/>
</dbReference>
<protein>
    <recommendedName>
        <fullName evidence="9">Anion exchange protein</fullName>
    </recommendedName>
</protein>
<dbReference type="PANTHER" id="PTHR11453">
    <property type="entry name" value="ANION EXCHANGE PROTEIN"/>
    <property type="match status" value="1"/>
</dbReference>
<keyword evidence="4" id="KW-1003">Cell membrane</keyword>
<name>A0A9Q0LZU4_BLOTA</name>
<evidence type="ECO:0000256" key="9">
    <source>
        <dbReference type="RuleBase" id="RU362035"/>
    </source>
</evidence>
<comment type="similarity">
    <text evidence="2 9">Belongs to the anion exchanger (TC 2.A.31) family.</text>
</comment>
<feature type="transmembrane region" description="Helical" evidence="9">
    <location>
        <begin position="1103"/>
        <end position="1120"/>
    </location>
</feature>
<proteinExistence type="inferred from homology"/>
<evidence type="ECO:0000256" key="4">
    <source>
        <dbReference type="ARBA" id="ARBA00022475"/>
    </source>
</evidence>
<feature type="region of interest" description="Disordered" evidence="10">
    <location>
        <begin position="59"/>
        <end position="90"/>
    </location>
</feature>
<comment type="caution">
    <text evidence="13">The sequence shown here is derived from an EMBL/GenBank/DDBJ whole genome shotgun (WGS) entry which is preliminary data.</text>
</comment>
<keyword evidence="6 9" id="KW-1133">Transmembrane helix</keyword>
<evidence type="ECO:0000256" key="7">
    <source>
        <dbReference type="ARBA" id="ARBA00023065"/>
    </source>
</evidence>
<dbReference type="InterPro" id="IPR016152">
    <property type="entry name" value="PTrfase/Anion_transptr"/>
</dbReference>
<comment type="subcellular location">
    <subcellularLocation>
        <location evidence="1">Cell membrane</location>
        <topology evidence="1">Multi-pass membrane protein</topology>
    </subcellularLocation>
    <subcellularLocation>
        <location evidence="9">Membrane</location>
        <topology evidence="9">Multi-pass membrane protein</topology>
    </subcellularLocation>
</comment>
<evidence type="ECO:0000256" key="5">
    <source>
        <dbReference type="ARBA" id="ARBA00022692"/>
    </source>
</evidence>
<evidence type="ECO:0000256" key="1">
    <source>
        <dbReference type="ARBA" id="ARBA00004651"/>
    </source>
</evidence>
<comment type="caution">
    <text evidence="9">Lacks conserved residue(s) required for the propagation of feature annotation.</text>
</comment>
<feature type="region of interest" description="Disordered" evidence="10">
    <location>
        <begin position="1251"/>
        <end position="1323"/>
    </location>
</feature>
<feature type="domain" description="Bicarbonate transporter-like transmembrane" evidence="11">
    <location>
        <begin position="617"/>
        <end position="1161"/>
    </location>
</feature>
<keyword evidence="7 9" id="KW-0406">Ion transport</keyword>
<feature type="transmembrane region" description="Helical" evidence="9">
    <location>
        <begin position="971"/>
        <end position="995"/>
    </location>
</feature>
<reference evidence="13" key="1">
    <citation type="submission" date="2022-12" db="EMBL/GenBank/DDBJ databases">
        <title>Genome assemblies of Blomia tropicalis.</title>
        <authorList>
            <person name="Cui Y."/>
        </authorList>
    </citation>
    <scope>NUCLEOTIDE SEQUENCE</scope>
    <source>
        <tissue evidence="13">Adult mites</tissue>
    </source>
</reference>
<feature type="domain" description="Band 3 cytoplasmic" evidence="12">
    <location>
        <begin position="198"/>
        <end position="346"/>
    </location>
</feature>
<dbReference type="InterPro" id="IPR011531">
    <property type="entry name" value="HCO3_transpt-like_TM_dom"/>
</dbReference>
<feature type="transmembrane region" description="Helical" evidence="9">
    <location>
        <begin position="931"/>
        <end position="950"/>
    </location>
</feature>
<feature type="compositionally biased region" description="Polar residues" evidence="10">
    <location>
        <begin position="405"/>
        <end position="427"/>
    </location>
</feature>
<dbReference type="Pfam" id="PF00955">
    <property type="entry name" value="HCO3_cotransp"/>
    <property type="match status" value="1"/>
</dbReference>
<dbReference type="NCBIfam" id="TIGR00834">
    <property type="entry name" value="ae"/>
    <property type="match status" value="1"/>
</dbReference>
<feature type="domain" description="Band 3 cytoplasmic" evidence="12">
    <location>
        <begin position="419"/>
        <end position="570"/>
    </location>
</feature>
<dbReference type="OMA" id="FCVAVRY"/>
<evidence type="ECO:0000259" key="12">
    <source>
        <dbReference type="Pfam" id="PF07565"/>
    </source>
</evidence>
<keyword evidence="5 9" id="KW-0812">Transmembrane</keyword>
<feature type="transmembrane region" description="Helical" evidence="9">
    <location>
        <begin position="674"/>
        <end position="693"/>
    </location>
</feature>
<evidence type="ECO:0000256" key="2">
    <source>
        <dbReference type="ARBA" id="ARBA00010993"/>
    </source>
</evidence>
<feature type="transmembrane region" description="Helical" evidence="9">
    <location>
        <begin position="1031"/>
        <end position="1050"/>
    </location>
</feature>
<dbReference type="GO" id="GO:0008509">
    <property type="term" value="F:monoatomic anion transmembrane transporter activity"/>
    <property type="evidence" value="ECO:0007669"/>
    <property type="project" value="InterPro"/>
</dbReference>
<dbReference type="Gene3D" id="3.40.930.10">
    <property type="entry name" value="Mannitol-specific EII, Chain A"/>
    <property type="match status" value="1"/>
</dbReference>
<evidence type="ECO:0000256" key="10">
    <source>
        <dbReference type="SAM" id="MobiDB-lite"/>
    </source>
</evidence>
<evidence type="ECO:0000256" key="6">
    <source>
        <dbReference type="ARBA" id="ARBA00022989"/>
    </source>
</evidence>
<feature type="compositionally biased region" description="Basic and acidic residues" evidence="10">
    <location>
        <begin position="1167"/>
        <end position="1187"/>
    </location>
</feature>
<evidence type="ECO:0000313" key="13">
    <source>
        <dbReference type="EMBL" id="KAJ6216479.1"/>
    </source>
</evidence>
<evidence type="ECO:0000259" key="11">
    <source>
        <dbReference type="Pfam" id="PF00955"/>
    </source>
</evidence>
<evidence type="ECO:0000313" key="14">
    <source>
        <dbReference type="Proteomes" id="UP001142055"/>
    </source>
</evidence>
<evidence type="ECO:0000256" key="3">
    <source>
        <dbReference type="ARBA" id="ARBA00022448"/>
    </source>
</evidence>
<dbReference type="EMBL" id="JAPWDV010000003">
    <property type="protein sequence ID" value="KAJ6216479.1"/>
    <property type="molecule type" value="Genomic_DNA"/>
</dbReference>
<feature type="compositionally biased region" description="Low complexity" evidence="10">
    <location>
        <begin position="77"/>
        <end position="89"/>
    </location>
</feature>
<feature type="compositionally biased region" description="Basic residues" evidence="10">
    <location>
        <begin position="120"/>
        <end position="135"/>
    </location>
</feature>
<accession>A0A9Q0LZU4</accession>
<dbReference type="FunFam" id="1.10.287.570:FF:000001">
    <property type="entry name" value="Anion exchange protein"/>
    <property type="match status" value="1"/>
</dbReference>
<feature type="region of interest" description="Disordered" evidence="10">
    <location>
        <begin position="570"/>
        <end position="609"/>
    </location>
</feature>
<feature type="compositionally biased region" description="Low complexity" evidence="10">
    <location>
        <begin position="143"/>
        <end position="154"/>
    </location>
</feature>
<feature type="transmembrane region" description="Helical" evidence="9">
    <location>
        <begin position="844"/>
        <end position="862"/>
    </location>
</feature>
<sequence>MGTIENIGLASFGFSIQTNASVILYNGWLRPVYQNILANQRDNTCTLWCEGTQQQQQQIAAQEPISTMSSTKQSTNPGADGDAARDPGALNDRATTMVNAELDEHRVFHGYGFHMPTSAYRRRPHRRGHHKHHRITNGGHGNGNNNNNNNNNNNSRLKSTKDESDDESENLLSQNLRPSDRVHFILGEGDDMEGHDSHPLFSELAELHINNEELEWRETARWIKFEEDVEEGGNRWSKPHVGTISLHSLFELRSCILNGAVILDMEANSLDQIADLVLENMVTIKQISAEARNKVKEALLRRHRHQHERRHDRNDSKNRLPIIRSLADIGRNSSKSMFGSHRSLDKVPIDPPLVPTHNVQPTSTTVSIQMSPSTNSPTAITTVATSGAGQSGSHFRGKNTLGVPGSTTARSSANSDASMPASPSATSLHAHLGSDQSTLVHSGASSTDLQHKLNQAFMRKIPHGSEADNILVGEIDFLEYSISAFVRLRTACHLGDLTEVPVPTRFLFILLGPHGIPGRYHEVGRAMATLMSDDVFHDVAYKAKSREDLLAGVDEFLDAVTILPPGAWDPSIRIEPPTQVPSQESRKKVEADTKSIDSDEEEEREREASGLKRSGKWFGGLKNDIKRKWPWYWSDFKDAFVLQSIASIFFLYFACLTPIITFGGLLGTATGNNIATMESLMSGLLCGVLYGFFSGQPLTILGSTGPVLVFETILYDFCQTHDYHYLNLRLYIGLWMTAILFFMVASDMSSLVCYITRFTEENFATLISVIFIFKAFENLIHIGHKYPVESGGPHNYSCFCDSADGFSNLIQEYARNDEGLNTCLANNGTLSGIGCDTPTYVPNVFYLSCILFAATYTISIALKEFKTSPFFPTKVRQTVSDFAVPIAIASMTLVDNYININTPKLFVPEEFKPTRTDRGWFVPMFHEKNPVWLIPVALIPALFSTILIFMDQQITAVIINRKEYKLKKGCGYHLDLLVLCVLIGICSVMGLPWFVAATVLAMTHVNSLKLESETSAPGEVPQFVGVREQRVTNIIIFTLVGLSVFFTPILKRIPMPVLYGVFLYMGTSSLKGSQFFERILIIFMPQKYQPDYIFLRHVPTYKVHLFTMIQVVCFAMLWAVKSIKKISITFPLMLVVIILARKMLDFVFSRKELKILDDIMPESTKRKREEEKELFKKESEAEADKKSPISPTGIMPNTSSGNMSIPLANGNILKIPLQQSENEQLNISEQLCKSDAWRSVNQKNGKTVPTAVTVTKPTNGNGGKKKRGNVKKDAKTEEEQKRLSTMREEDDEEDCGITIKVDAPTPIPSSNVSNDERNSETPV</sequence>
<feature type="compositionally biased region" description="Polar residues" evidence="10">
    <location>
        <begin position="64"/>
        <end position="76"/>
    </location>
</feature>
<feature type="transmembrane region" description="Helical" evidence="9">
    <location>
        <begin position="1126"/>
        <end position="1144"/>
    </location>
</feature>
<keyword evidence="3 9" id="KW-0813">Transport</keyword>
<dbReference type="GO" id="GO:0005886">
    <property type="term" value="C:plasma membrane"/>
    <property type="evidence" value="ECO:0007669"/>
    <property type="project" value="UniProtKB-SubCell"/>
</dbReference>
<feature type="region of interest" description="Disordered" evidence="10">
    <location>
        <begin position="357"/>
        <end position="376"/>
    </location>
</feature>
<dbReference type="Pfam" id="PF07565">
    <property type="entry name" value="Band_3_cyto"/>
    <property type="match status" value="2"/>
</dbReference>
<dbReference type="PRINTS" id="PR01231">
    <property type="entry name" value="HCO3TRNSPORT"/>
</dbReference>
<feature type="region of interest" description="Disordered" evidence="10">
    <location>
        <begin position="386"/>
        <end position="429"/>
    </location>
</feature>
<feature type="transmembrane region" description="Helical" evidence="9">
    <location>
        <begin position="732"/>
        <end position="756"/>
    </location>
</feature>
<dbReference type="InterPro" id="IPR013769">
    <property type="entry name" value="Band3_cytoplasmic_dom"/>
</dbReference>
<organism evidence="13 14">
    <name type="scientific">Blomia tropicalis</name>
    <name type="common">Mite</name>
    <dbReference type="NCBI Taxonomy" id="40697"/>
    <lineage>
        <taxon>Eukaryota</taxon>
        <taxon>Metazoa</taxon>
        <taxon>Ecdysozoa</taxon>
        <taxon>Arthropoda</taxon>
        <taxon>Chelicerata</taxon>
        <taxon>Arachnida</taxon>
        <taxon>Acari</taxon>
        <taxon>Acariformes</taxon>
        <taxon>Sarcoptiformes</taxon>
        <taxon>Astigmata</taxon>
        <taxon>Glycyphagoidea</taxon>
        <taxon>Echimyopodidae</taxon>
        <taxon>Blomia</taxon>
    </lineage>
</organism>
<dbReference type="SUPFAM" id="SSF55804">
    <property type="entry name" value="Phoshotransferase/anion transport protein"/>
    <property type="match status" value="1"/>
</dbReference>
<feature type="transmembrane region" description="Helical" evidence="9">
    <location>
        <begin position="645"/>
        <end position="667"/>
    </location>
</feature>
<feature type="region of interest" description="Disordered" evidence="10">
    <location>
        <begin position="116"/>
        <end position="174"/>
    </location>
</feature>
<dbReference type="GO" id="GO:0005452">
    <property type="term" value="F:solute:inorganic anion antiporter activity"/>
    <property type="evidence" value="ECO:0007669"/>
    <property type="project" value="InterPro"/>
</dbReference>